<feature type="transmembrane region" description="Helical" evidence="1">
    <location>
        <begin position="6"/>
        <end position="27"/>
    </location>
</feature>
<sequence length="158" mass="18007">MANNLASIISCVVLSSLSLGMFMNWCAGPILQVGGFFQMLFVVVFAIMTAVSPFYIHTYFFLRFAFLNMELWRPSFIIFLGMFCFPCFEKACWQSWNNIILNIVSIATLVNGIVLFVYDTCKFCADKDNNVVILKGEVVDLQKNDINIEMKDIQAHQV</sequence>
<feature type="transmembrane region" description="Helical" evidence="1">
    <location>
        <begin position="100"/>
        <end position="118"/>
    </location>
</feature>
<reference evidence="2" key="1">
    <citation type="submission" date="2023-06" db="EMBL/GenBank/DDBJ databases">
        <authorList>
            <person name="Kurt Z."/>
        </authorList>
    </citation>
    <scope>NUCLEOTIDE SEQUENCE</scope>
</reference>
<gene>
    <name evidence="2" type="ORF">HINF_LOCUS56906</name>
    <name evidence="3" type="ORF">HINF_LOCUS57554</name>
</gene>
<comment type="caution">
    <text evidence="2">The sequence shown here is derived from an EMBL/GenBank/DDBJ whole genome shotgun (WGS) entry which is preliminary data.</text>
</comment>
<keyword evidence="1" id="KW-1133">Transmembrane helix</keyword>
<evidence type="ECO:0000313" key="4">
    <source>
        <dbReference type="Proteomes" id="UP001642409"/>
    </source>
</evidence>
<proteinExistence type="predicted"/>
<reference evidence="3 4" key="2">
    <citation type="submission" date="2024-07" db="EMBL/GenBank/DDBJ databases">
        <authorList>
            <person name="Akdeniz Z."/>
        </authorList>
    </citation>
    <scope>NUCLEOTIDE SEQUENCE [LARGE SCALE GENOMIC DNA]</scope>
</reference>
<evidence type="ECO:0000313" key="2">
    <source>
        <dbReference type="EMBL" id="CAI9969261.1"/>
    </source>
</evidence>
<keyword evidence="1" id="KW-0472">Membrane</keyword>
<evidence type="ECO:0000256" key="1">
    <source>
        <dbReference type="SAM" id="Phobius"/>
    </source>
</evidence>
<protein>
    <submittedName>
        <fullName evidence="3">Hypothetical_protein</fullName>
    </submittedName>
</protein>
<keyword evidence="4" id="KW-1185">Reference proteome</keyword>
<feature type="transmembrane region" description="Helical" evidence="1">
    <location>
        <begin position="71"/>
        <end position="88"/>
    </location>
</feature>
<dbReference type="EMBL" id="CAXDID020000318">
    <property type="protein sequence ID" value="CAL6076154.1"/>
    <property type="molecule type" value="Genomic_DNA"/>
</dbReference>
<keyword evidence="1" id="KW-0812">Transmembrane</keyword>
<evidence type="ECO:0000313" key="3">
    <source>
        <dbReference type="EMBL" id="CAL6076154.1"/>
    </source>
</evidence>
<dbReference type="AlphaFoldDB" id="A0AA86R8G0"/>
<organism evidence="2">
    <name type="scientific">Hexamita inflata</name>
    <dbReference type="NCBI Taxonomy" id="28002"/>
    <lineage>
        <taxon>Eukaryota</taxon>
        <taxon>Metamonada</taxon>
        <taxon>Diplomonadida</taxon>
        <taxon>Hexamitidae</taxon>
        <taxon>Hexamitinae</taxon>
        <taxon>Hexamita</taxon>
    </lineage>
</organism>
<dbReference type="EMBL" id="CATOUU010001055">
    <property type="protein sequence ID" value="CAI9969261.1"/>
    <property type="molecule type" value="Genomic_DNA"/>
</dbReference>
<dbReference type="Proteomes" id="UP001642409">
    <property type="component" value="Unassembled WGS sequence"/>
</dbReference>
<accession>A0AA86R8G0</accession>
<feature type="transmembrane region" description="Helical" evidence="1">
    <location>
        <begin position="39"/>
        <end position="59"/>
    </location>
</feature>
<name>A0AA86R8G0_9EUKA</name>